<keyword evidence="2" id="KW-0472">Membrane</keyword>
<dbReference type="OrthoDB" id="9803111at2"/>
<gene>
    <name evidence="4" type="ORF">EDC22_102310</name>
</gene>
<sequence length="646" mass="71118">MHFAPSPLTPKRLAAFTHDLVMTVVAIGLGYYIRFGADAFSYRANEIVTLIAIVLPFVCVIYWAFGLYAGIWRFASIPDLVNIVKAVTAVSVFMVVLDFVSRGAIIVPRTIVFTNWFILMALLGGPRFLYRVYRDRRLLNRTRRASHTAIPVLIAGSGNDAEIIIRSLETNGHDLMRPIGLLSTKQAHVGQRIRNVPVLGHTSDLERVVERLAQHGQIPRRLILTNEALVKERDIEQVISRARKVGLSVERLTHPGLDSVNGDGRLRLAPINIEDLLGRSTRELDYTMIRNLVAGQKVLVTGGGGTIGSELCRQIAGMSCERLMIVENSEFALYAITKDLKRDFPGIPVEGRLCDVRDRRKVADLVERFRPDLVFHAAALKHVPIVEQHVAEGILTNTVGTVNVADATRKVGAKAMVMISTDKAVQPSSVMGATKRAAETYCEALDALGFAASNRVNGDGGRETRFMSVRFGNVLGSSGSVVPLFKEQLEQGGPITVTHPDMKRYFMTIREAVSLVLMASALGLSSRDRISIFVLDMGEPVRIVDLAERMIRLAGFEPGTDIQIEFTGMRDGEKLNEELFDSGEPLKSTEVAGILAAEPRAIVPATFIEEIEVLRQAIETGDESGMLDRLSAIVPEYVPHKPHQLS</sequence>
<feature type="transmembrane region" description="Helical" evidence="2">
    <location>
        <begin position="47"/>
        <end position="71"/>
    </location>
</feature>
<dbReference type="EMBL" id="SMAK01000002">
    <property type="protein sequence ID" value="TCT12625.1"/>
    <property type="molecule type" value="Genomic_DNA"/>
</dbReference>
<dbReference type="PANTHER" id="PTHR43318">
    <property type="entry name" value="UDP-N-ACETYLGLUCOSAMINE 4,6-DEHYDRATASE"/>
    <property type="match status" value="1"/>
</dbReference>
<organism evidence="4 5">
    <name type="scientific">Tepidamorphus gemmatus</name>
    <dbReference type="NCBI Taxonomy" id="747076"/>
    <lineage>
        <taxon>Bacteria</taxon>
        <taxon>Pseudomonadati</taxon>
        <taxon>Pseudomonadota</taxon>
        <taxon>Alphaproteobacteria</taxon>
        <taxon>Hyphomicrobiales</taxon>
        <taxon>Tepidamorphaceae</taxon>
        <taxon>Tepidamorphus</taxon>
    </lineage>
</organism>
<dbReference type="AlphaFoldDB" id="A0A4R3MFW7"/>
<evidence type="ECO:0000259" key="3">
    <source>
        <dbReference type="Pfam" id="PF02719"/>
    </source>
</evidence>
<feature type="transmembrane region" description="Helical" evidence="2">
    <location>
        <begin position="113"/>
        <end position="133"/>
    </location>
</feature>
<feature type="transmembrane region" description="Helical" evidence="2">
    <location>
        <begin position="83"/>
        <end position="107"/>
    </location>
</feature>
<keyword evidence="2" id="KW-0812">Transmembrane</keyword>
<protein>
    <submittedName>
        <fullName evidence="4">O-antigen biosynthesis protein WbqV</fullName>
    </submittedName>
</protein>
<comment type="caution">
    <text evidence="4">The sequence shown here is derived from an EMBL/GenBank/DDBJ whole genome shotgun (WGS) entry which is preliminary data.</text>
</comment>
<keyword evidence="2" id="KW-1133">Transmembrane helix</keyword>
<dbReference type="CDD" id="cd05237">
    <property type="entry name" value="UDP_invert_4-6DH_SDR_e"/>
    <property type="match status" value="1"/>
</dbReference>
<dbReference type="RefSeq" id="WP_132805394.1">
    <property type="nucleotide sequence ID" value="NZ_SMAK01000002.1"/>
</dbReference>
<dbReference type="InterPro" id="IPR051203">
    <property type="entry name" value="Polysaccharide_Synthase-Rel"/>
</dbReference>
<dbReference type="InterPro" id="IPR036291">
    <property type="entry name" value="NAD(P)-bd_dom_sf"/>
</dbReference>
<dbReference type="Pfam" id="PF13727">
    <property type="entry name" value="CoA_binding_3"/>
    <property type="match status" value="1"/>
</dbReference>
<name>A0A4R3MFW7_9HYPH</name>
<evidence type="ECO:0000313" key="4">
    <source>
        <dbReference type="EMBL" id="TCT12625.1"/>
    </source>
</evidence>
<evidence type="ECO:0000256" key="2">
    <source>
        <dbReference type="SAM" id="Phobius"/>
    </source>
</evidence>
<reference evidence="4 5" key="1">
    <citation type="submission" date="2019-03" db="EMBL/GenBank/DDBJ databases">
        <title>Genomic Encyclopedia of Type Strains, Phase IV (KMG-IV): sequencing the most valuable type-strain genomes for metagenomic binning, comparative biology and taxonomic classification.</title>
        <authorList>
            <person name="Goeker M."/>
        </authorList>
    </citation>
    <scope>NUCLEOTIDE SEQUENCE [LARGE SCALE GENOMIC DNA]</scope>
    <source>
        <strain evidence="4 5">DSM 19345</strain>
    </source>
</reference>
<keyword evidence="5" id="KW-1185">Reference proteome</keyword>
<evidence type="ECO:0000313" key="5">
    <source>
        <dbReference type="Proteomes" id="UP000295678"/>
    </source>
</evidence>
<evidence type="ECO:0000256" key="1">
    <source>
        <dbReference type="ARBA" id="ARBA00007430"/>
    </source>
</evidence>
<feature type="transmembrane region" description="Helical" evidence="2">
    <location>
        <begin position="12"/>
        <end position="35"/>
    </location>
</feature>
<comment type="similarity">
    <text evidence="1">Belongs to the polysaccharide synthase family.</text>
</comment>
<dbReference type="SUPFAM" id="SSF51735">
    <property type="entry name" value="NAD(P)-binding Rossmann-fold domains"/>
    <property type="match status" value="1"/>
</dbReference>
<dbReference type="PANTHER" id="PTHR43318:SF1">
    <property type="entry name" value="POLYSACCHARIDE BIOSYNTHESIS PROTEIN EPSC-RELATED"/>
    <property type="match status" value="1"/>
</dbReference>
<dbReference type="Gene3D" id="3.40.50.720">
    <property type="entry name" value="NAD(P)-binding Rossmann-like Domain"/>
    <property type="match status" value="2"/>
</dbReference>
<dbReference type="Proteomes" id="UP000295678">
    <property type="component" value="Unassembled WGS sequence"/>
</dbReference>
<proteinExistence type="inferred from homology"/>
<feature type="domain" description="Polysaccharide biosynthesis protein CapD-like" evidence="3">
    <location>
        <begin position="298"/>
        <end position="597"/>
    </location>
</feature>
<dbReference type="Pfam" id="PF02719">
    <property type="entry name" value="Polysacc_synt_2"/>
    <property type="match status" value="1"/>
</dbReference>
<accession>A0A4R3MFW7</accession>
<dbReference type="InterPro" id="IPR003869">
    <property type="entry name" value="Polysac_CapD-like"/>
</dbReference>